<dbReference type="GO" id="GO:1990498">
    <property type="term" value="C:mitotic spindle microtubule"/>
    <property type="evidence" value="ECO:0007669"/>
    <property type="project" value="TreeGrafter"/>
</dbReference>
<accession>A0AAD9JGW1</accession>
<dbReference type="GO" id="GO:0051225">
    <property type="term" value="P:spindle assembly"/>
    <property type="evidence" value="ECO:0007669"/>
    <property type="project" value="InterPro"/>
</dbReference>
<dbReference type="PANTHER" id="PTHR16039">
    <property type="entry name" value="HAUS AUGMIN-LIKE COMPLEX SUBUNIT 2"/>
    <property type="match status" value="1"/>
</dbReference>
<dbReference type="GO" id="GO:0007098">
    <property type="term" value="P:centrosome cycle"/>
    <property type="evidence" value="ECO:0007669"/>
    <property type="project" value="TreeGrafter"/>
</dbReference>
<evidence type="ECO:0000313" key="2">
    <source>
        <dbReference type="Proteomes" id="UP001208570"/>
    </source>
</evidence>
<dbReference type="EMBL" id="JAODUP010000320">
    <property type="protein sequence ID" value="KAK2152729.1"/>
    <property type="molecule type" value="Genomic_DNA"/>
</dbReference>
<name>A0AAD9JGW1_9ANNE</name>
<gene>
    <name evidence="1" type="ORF">LSH36_320g01002</name>
</gene>
<sequence length="223" mass="25681">MDQSSSLTRNPWADDERSFGRIRSVLRLAGKHNYLHEDDCESSEDVVSRSKCRSLILINILSDMEKQKIAINKVDLEIQKRLLVKETKDLTDVKTLEQRIELITELSTHLQSVITKKERLLGRLQQPHTGDYLKIDASYRIYAHKVIPQLVPVLSELSEQLDNIEWAAQVSVFDTQINSLLSDITRLLATIHVNVRSMLHMRDMVQQIRSQRLKHAEGDSSSQ</sequence>
<proteinExistence type="predicted"/>
<keyword evidence="2" id="KW-1185">Reference proteome</keyword>
<dbReference type="Pfam" id="PF15003">
    <property type="entry name" value="HAUS2"/>
    <property type="match status" value="1"/>
</dbReference>
<dbReference type="GO" id="GO:0005813">
    <property type="term" value="C:centrosome"/>
    <property type="evidence" value="ECO:0007669"/>
    <property type="project" value="TreeGrafter"/>
</dbReference>
<dbReference type="GO" id="GO:0070652">
    <property type="term" value="C:HAUS complex"/>
    <property type="evidence" value="ECO:0007669"/>
    <property type="project" value="TreeGrafter"/>
</dbReference>
<dbReference type="AlphaFoldDB" id="A0AAD9JGW1"/>
<comment type="caution">
    <text evidence="1">The sequence shown here is derived from an EMBL/GenBank/DDBJ whole genome shotgun (WGS) entry which is preliminary data.</text>
</comment>
<organism evidence="1 2">
    <name type="scientific">Paralvinella palmiformis</name>
    <dbReference type="NCBI Taxonomy" id="53620"/>
    <lineage>
        <taxon>Eukaryota</taxon>
        <taxon>Metazoa</taxon>
        <taxon>Spiralia</taxon>
        <taxon>Lophotrochozoa</taxon>
        <taxon>Annelida</taxon>
        <taxon>Polychaeta</taxon>
        <taxon>Sedentaria</taxon>
        <taxon>Canalipalpata</taxon>
        <taxon>Terebellida</taxon>
        <taxon>Terebelliformia</taxon>
        <taxon>Alvinellidae</taxon>
        <taxon>Paralvinella</taxon>
    </lineage>
</organism>
<reference evidence="1" key="1">
    <citation type="journal article" date="2023" name="Mol. Biol. Evol.">
        <title>Third-Generation Sequencing Reveals the Adaptive Role of the Epigenome in Three Deep-Sea Polychaetes.</title>
        <authorList>
            <person name="Perez M."/>
            <person name="Aroh O."/>
            <person name="Sun Y."/>
            <person name="Lan Y."/>
            <person name="Juniper S.K."/>
            <person name="Young C.R."/>
            <person name="Angers B."/>
            <person name="Qian P.Y."/>
        </authorList>
    </citation>
    <scope>NUCLEOTIDE SEQUENCE</scope>
    <source>
        <strain evidence="1">P08H-3</strain>
    </source>
</reference>
<evidence type="ECO:0000313" key="1">
    <source>
        <dbReference type="EMBL" id="KAK2152729.1"/>
    </source>
</evidence>
<dbReference type="Proteomes" id="UP001208570">
    <property type="component" value="Unassembled WGS sequence"/>
</dbReference>
<dbReference type="GO" id="GO:0007020">
    <property type="term" value="P:microtubule nucleation"/>
    <property type="evidence" value="ECO:0007669"/>
    <property type="project" value="TreeGrafter"/>
</dbReference>
<dbReference type="PANTHER" id="PTHR16039:SF1">
    <property type="entry name" value="HAUS AUGMIN-LIKE COMPLEX SUBUNIT 2"/>
    <property type="match status" value="1"/>
</dbReference>
<dbReference type="InterPro" id="IPR028346">
    <property type="entry name" value="HAUS2"/>
</dbReference>
<evidence type="ECO:0008006" key="3">
    <source>
        <dbReference type="Google" id="ProtNLM"/>
    </source>
</evidence>
<protein>
    <recommendedName>
        <fullName evidence="3">HAUS augmin-like complex subunit 2</fullName>
    </recommendedName>
</protein>